<evidence type="ECO:0000256" key="4">
    <source>
        <dbReference type="ARBA" id="ARBA00023088"/>
    </source>
</evidence>
<dbReference type="KEGG" id="nhy:JQS43_02195"/>
<evidence type="ECO:0000256" key="1">
    <source>
        <dbReference type="ARBA" id="ARBA00022512"/>
    </source>
</evidence>
<keyword evidence="5" id="KW-0812">Transmembrane</keyword>
<keyword evidence="4" id="KW-0572">Peptidoglycan-anchor</keyword>
<evidence type="ECO:0000313" key="8">
    <source>
        <dbReference type="Proteomes" id="UP000662857"/>
    </source>
</evidence>
<dbReference type="AlphaFoldDB" id="A0A895YGI2"/>
<organism evidence="7 8">
    <name type="scientific">Natronosporangium hydrolyticum</name>
    <dbReference type="NCBI Taxonomy" id="2811111"/>
    <lineage>
        <taxon>Bacteria</taxon>
        <taxon>Bacillati</taxon>
        <taxon>Actinomycetota</taxon>
        <taxon>Actinomycetes</taxon>
        <taxon>Micromonosporales</taxon>
        <taxon>Micromonosporaceae</taxon>
        <taxon>Natronosporangium</taxon>
    </lineage>
</organism>
<proteinExistence type="predicted"/>
<protein>
    <submittedName>
        <fullName evidence="7">LPXTG cell wall anchor domain-containing protein</fullName>
    </submittedName>
</protein>
<accession>A0A895YGI2</accession>
<feature type="transmembrane region" description="Helical" evidence="5">
    <location>
        <begin position="25"/>
        <end position="45"/>
    </location>
</feature>
<dbReference type="EMBL" id="CP070499">
    <property type="protein sequence ID" value="QSB15202.1"/>
    <property type="molecule type" value="Genomic_DNA"/>
</dbReference>
<keyword evidence="8" id="KW-1185">Reference proteome</keyword>
<keyword evidence="3" id="KW-0732">Signal</keyword>
<gene>
    <name evidence="7" type="ORF">JQS43_02195</name>
</gene>
<dbReference type="NCBIfam" id="TIGR01167">
    <property type="entry name" value="LPXTG_anchor"/>
    <property type="match status" value="1"/>
</dbReference>
<sequence>MSQARVLTPAAGAAASLPLTGSGTLGIVLLGAGALASGVLLMRAARNRRSDNSNSK</sequence>
<dbReference type="Proteomes" id="UP000662857">
    <property type="component" value="Chromosome"/>
</dbReference>
<evidence type="ECO:0000313" key="7">
    <source>
        <dbReference type="EMBL" id="QSB15202.1"/>
    </source>
</evidence>
<feature type="domain" description="Gram-positive cocci surface proteins LPxTG" evidence="6">
    <location>
        <begin position="11"/>
        <end position="52"/>
    </location>
</feature>
<evidence type="ECO:0000256" key="5">
    <source>
        <dbReference type="SAM" id="Phobius"/>
    </source>
</evidence>
<name>A0A895YGI2_9ACTN</name>
<dbReference type="InterPro" id="IPR019931">
    <property type="entry name" value="LPXTG_anchor"/>
</dbReference>
<evidence type="ECO:0000256" key="2">
    <source>
        <dbReference type="ARBA" id="ARBA00022525"/>
    </source>
</evidence>
<keyword evidence="2" id="KW-0964">Secreted</keyword>
<dbReference type="RefSeq" id="WP_239677380.1">
    <property type="nucleotide sequence ID" value="NZ_CP070499.1"/>
</dbReference>
<reference evidence="7" key="1">
    <citation type="submission" date="2021-02" db="EMBL/GenBank/DDBJ databases">
        <title>Natrosporangium hydrolyticum gen. nov., sp. nov, a haloalkaliphilic actinobacterium from a soda solonchak soil.</title>
        <authorList>
            <person name="Sorokin D.Y."/>
            <person name="Khijniak T.V."/>
            <person name="Zakharycheva A.P."/>
            <person name="Boueva O.V."/>
            <person name="Ariskina E.V."/>
            <person name="Hahnke R.L."/>
            <person name="Bunk B."/>
            <person name="Sproer C."/>
            <person name="Schumann P."/>
            <person name="Evtushenko L.I."/>
            <person name="Kublanov I.V."/>
        </authorList>
    </citation>
    <scope>NUCLEOTIDE SEQUENCE</scope>
    <source>
        <strain evidence="7">DSM 106523</strain>
    </source>
</reference>
<keyword evidence="5" id="KW-1133">Transmembrane helix</keyword>
<evidence type="ECO:0000259" key="6">
    <source>
        <dbReference type="Pfam" id="PF00746"/>
    </source>
</evidence>
<keyword evidence="5" id="KW-0472">Membrane</keyword>
<evidence type="ECO:0000256" key="3">
    <source>
        <dbReference type="ARBA" id="ARBA00022729"/>
    </source>
</evidence>
<dbReference type="Pfam" id="PF00746">
    <property type="entry name" value="Gram_pos_anchor"/>
    <property type="match status" value="1"/>
</dbReference>
<keyword evidence="1" id="KW-0134">Cell wall</keyword>